<evidence type="ECO:0000256" key="12">
    <source>
        <dbReference type="SAM" id="Phobius"/>
    </source>
</evidence>
<feature type="domain" description="Ig-like" evidence="13">
    <location>
        <begin position="197"/>
        <end position="284"/>
    </location>
</feature>
<evidence type="ECO:0000256" key="3">
    <source>
        <dbReference type="ARBA" id="ARBA00022692"/>
    </source>
</evidence>
<keyword evidence="3 12" id="KW-0812">Transmembrane</keyword>
<keyword evidence="5" id="KW-0677">Repeat</keyword>
<dbReference type="SMART" id="SM00408">
    <property type="entry name" value="IGc2"/>
    <property type="match status" value="2"/>
</dbReference>
<dbReference type="SMART" id="SM00409">
    <property type="entry name" value="IG"/>
    <property type="match status" value="2"/>
</dbReference>
<dbReference type="Gene3D" id="2.60.40.10">
    <property type="entry name" value="Immunoglobulins"/>
    <property type="match status" value="2"/>
</dbReference>
<dbReference type="InterPro" id="IPR029861">
    <property type="entry name" value="VSIG1"/>
</dbReference>
<keyword evidence="10" id="KW-0393">Immunoglobulin domain</keyword>
<evidence type="ECO:0000259" key="13">
    <source>
        <dbReference type="PROSITE" id="PS50835"/>
    </source>
</evidence>
<evidence type="ECO:0000256" key="6">
    <source>
        <dbReference type="ARBA" id="ARBA00022989"/>
    </source>
</evidence>
<dbReference type="InterPro" id="IPR007110">
    <property type="entry name" value="Ig-like_dom"/>
</dbReference>
<evidence type="ECO:0000256" key="10">
    <source>
        <dbReference type="ARBA" id="ARBA00023319"/>
    </source>
</evidence>
<dbReference type="PRINTS" id="PR00213">
    <property type="entry name" value="MYELINP0"/>
</dbReference>
<dbReference type="InterPro" id="IPR036179">
    <property type="entry name" value="Ig-like_dom_sf"/>
</dbReference>
<evidence type="ECO:0000256" key="11">
    <source>
        <dbReference type="SAM" id="MobiDB-lite"/>
    </source>
</evidence>
<dbReference type="GO" id="GO:0003382">
    <property type="term" value="P:epithelial cell morphogenesis"/>
    <property type="evidence" value="ECO:0007669"/>
    <property type="project" value="InterPro"/>
</dbReference>
<accession>A0A3Q3JNQ2</accession>
<dbReference type="InterPro" id="IPR013783">
    <property type="entry name" value="Ig-like_fold"/>
</dbReference>
<organism evidence="14 15">
    <name type="scientific">Monopterus albus</name>
    <name type="common">Swamp eel</name>
    <dbReference type="NCBI Taxonomy" id="43700"/>
    <lineage>
        <taxon>Eukaryota</taxon>
        <taxon>Metazoa</taxon>
        <taxon>Chordata</taxon>
        <taxon>Craniata</taxon>
        <taxon>Vertebrata</taxon>
        <taxon>Euteleostomi</taxon>
        <taxon>Actinopterygii</taxon>
        <taxon>Neopterygii</taxon>
        <taxon>Teleostei</taxon>
        <taxon>Neoteleostei</taxon>
        <taxon>Acanthomorphata</taxon>
        <taxon>Anabantaria</taxon>
        <taxon>Synbranchiformes</taxon>
        <taxon>Synbranchidae</taxon>
        <taxon>Monopterus</taxon>
    </lineage>
</organism>
<keyword evidence="15" id="KW-1185">Reference proteome</keyword>
<evidence type="ECO:0000313" key="15">
    <source>
        <dbReference type="Proteomes" id="UP000261600"/>
    </source>
</evidence>
<dbReference type="Ensembl" id="ENSMALT00000022293.1">
    <property type="protein sequence ID" value="ENSMALP00000021873.1"/>
    <property type="gene ID" value="ENSMALG00000015298.1"/>
</dbReference>
<evidence type="ECO:0000256" key="5">
    <source>
        <dbReference type="ARBA" id="ARBA00022737"/>
    </source>
</evidence>
<reference evidence="14" key="2">
    <citation type="submission" date="2025-09" db="UniProtKB">
        <authorList>
            <consortium name="Ensembl"/>
        </authorList>
    </citation>
    <scope>IDENTIFICATION</scope>
</reference>
<proteinExistence type="predicted"/>
<dbReference type="InterPro" id="IPR013106">
    <property type="entry name" value="Ig_V-set"/>
</dbReference>
<evidence type="ECO:0000256" key="9">
    <source>
        <dbReference type="ARBA" id="ARBA00023180"/>
    </source>
</evidence>
<dbReference type="InterPro" id="IPR003599">
    <property type="entry name" value="Ig_sub"/>
</dbReference>
<dbReference type="Pfam" id="PF13927">
    <property type="entry name" value="Ig_3"/>
    <property type="match status" value="1"/>
</dbReference>
<feature type="transmembrane region" description="Helical" evidence="12">
    <location>
        <begin position="287"/>
        <end position="314"/>
    </location>
</feature>
<keyword evidence="9" id="KW-0325">Glycoprotein</keyword>
<keyword evidence="8" id="KW-1015">Disulfide bond</keyword>
<dbReference type="GO" id="GO:0005886">
    <property type="term" value="C:plasma membrane"/>
    <property type="evidence" value="ECO:0007669"/>
    <property type="project" value="InterPro"/>
</dbReference>
<keyword evidence="6 12" id="KW-1133">Transmembrane helix</keyword>
<protein>
    <recommendedName>
        <fullName evidence="2">V-set and immunoglobulin domain-containing protein 1</fullName>
    </recommendedName>
</protein>
<feature type="domain" description="Ig-like" evidence="13">
    <location>
        <begin position="73"/>
        <end position="192"/>
    </location>
</feature>
<evidence type="ECO:0000256" key="4">
    <source>
        <dbReference type="ARBA" id="ARBA00022729"/>
    </source>
</evidence>
<dbReference type="SMART" id="SM00406">
    <property type="entry name" value="IGv"/>
    <property type="match status" value="1"/>
</dbReference>
<dbReference type="PANTHER" id="PTHR44974">
    <property type="entry name" value="V-SET AND IMMUNOGLOBULIN DOMAIN-CONTAINING PROTEIN 1"/>
    <property type="match status" value="1"/>
</dbReference>
<keyword evidence="7 12" id="KW-0472">Membrane</keyword>
<dbReference type="STRING" id="43700.ENSMALP00000021873"/>
<dbReference type="InterPro" id="IPR003598">
    <property type="entry name" value="Ig_sub2"/>
</dbReference>
<evidence type="ECO:0000256" key="8">
    <source>
        <dbReference type="ARBA" id="ARBA00023157"/>
    </source>
</evidence>
<dbReference type="InterPro" id="IPR000920">
    <property type="entry name" value="Myelin_P0-rel"/>
</dbReference>
<dbReference type="SUPFAM" id="SSF48726">
    <property type="entry name" value="Immunoglobulin"/>
    <property type="match status" value="2"/>
</dbReference>
<evidence type="ECO:0000256" key="7">
    <source>
        <dbReference type="ARBA" id="ARBA00023136"/>
    </source>
</evidence>
<feature type="region of interest" description="Disordered" evidence="11">
    <location>
        <begin position="331"/>
        <end position="363"/>
    </location>
</feature>
<dbReference type="PANTHER" id="PTHR44974:SF1">
    <property type="entry name" value="V-SET AND IMMUNOGLOBULIN DOMAIN-CONTAINING PROTEIN 1"/>
    <property type="match status" value="1"/>
</dbReference>
<dbReference type="GO" id="GO:0030277">
    <property type="term" value="P:maintenance of gastrointestinal epithelium"/>
    <property type="evidence" value="ECO:0007669"/>
    <property type="project" value="InterPro"/>
</dbReference>
<dbReference type="Proteomes" id="UP000261600">
    <property type="component" value="Unplaced"/>
</dbReference>
<dbReference type="Pfam" id="PF07686">
    <property type="entry name" value="V-set"/>
    <property type="match status" value="1"/>
</dbReference>
<keyword evidence="4" id="KW-0732">Signal</keyword>
<evidence type="ECO:0000256" key="2">
    <source>
        <dbReference type="ARBA" id="ARBA00017514"/>
    </source>
</evidence>
<feature type="compositionally biased region" description="Polar residues" evidence="11">
    <location>
        <begin position="336"/>
        <end position="355"/>
    </location>
</feature>
<name>A0A3Q3JNQ2_MONAL</name>
<evidence type="ECO:0000313" key="14">
    <source>
        <dbReference type="Ensembl" id="ENSMALP00000021873.1"/>
    </source>
</evidence>
<sequence length="363" mass="39592">MHTISQSIIMHTVTLPMILYGFYPLFWYCLQESAVETVESSVNKKFSGYSPTFVKMCSTQCLLVLLSISGCVELITVTTPQKNVNVTVGGSVLLQCMYVSSVETTTTLMFQWDHVRPSSMTAPQQVYYYQSGVNITGKSYMGRVQPPSSPGATKNVSIIISNMQPSDSGIYTCEVHNVPDVDGKSQSSIVVTVLEKPSIPYCAIHGDVESGHEVTLTCHSERGSPTPTYTWTRLDQSKTKRPVLGQVKTTGILEIRNISQFEFGEYECNATNVVGFSTCTIDLSHEVAGGMIAGAVIGALLGCVLILLVVWFIAHTMKKQKYKAVKISEANEMKRSSPQAATDTVPMATTASSVHAEQEEPQA</sequence>
<evidence type="ECO:0000256" key="1">
    <source>
        <dbReference type="ARBA" id="ARBA00004479"/>
    </source>
</evidence>
<reference evidence="14" key="1">
    <citation type="submission" date="2025-08" db="UniProtKB">
        <authorList>
            <consortium name="Ensembl"/>
        </authorList>
    </citation>
    <scope>IDENTIFICATION</scope>
</reference>
<feature type="transmembrane region" description="Helical" evidence="12">
    <location>
        <begin position="7"/>
        <end position="28"/>
    </location>
</feature>
<dbReference type="PROSITE" id="PS50835">
    <property type="entry name" value="IG_LIKE"/>
    <property type="match status" value="2"/>
</dbReference>
<comment type="subcellular location">
    <subcellularLocation>
        <location evidence="1">Membrane</location>
        <topology evidence="1">Single-pass type I membrane protein</topology>
    </subcellularLocation>
</comment>
<dbReference type="AlphaFoldDB" id="A0A3Q3JNQ2"/>